<keyword evidence="3 5" id="KW-1133">Transmembrane helix</keyword>
<feature type="transmembrane region" description="Helical" evidence="5">
    <location>
        <begin position="104"/>
        <end position="122"/>
    </location>
</feature>
<dbReference type="CDD" id="cd00637">
    <property type="entry name" value="7tm_classA_rhodopsin-like"/>
    <property type="match status" value="1"/>
</dbReference>
<reference evidence="8" key="1">
    <citation type="submission" date="2016-11" db="UniProtKB">
        <authorList>
            <consortium name="WormBaseParasite"/>
        </authorList>
    </citation>
    <scope>IDENTIFICATION</scope>
</reference>
<dbReference type="InterPro" id="IPR047130">
    <property type="entry name" value="7TM_GPCR_Srsx_nematod"/>
</dbReference>
<dbReference type="PANTHER" id="PTHR23360:SF5">
    <property type="entry name" value="G-PROTEIN COUPLED RECEPTORS FAMILY 1 PROFILE DOMAIN-CONTAINING PROTEIN"/>
    <property type="match status" value="1"/>
</dbReference>
<feature type="transmembrane region" description="Helical" evidence="5">
    <location>
        <begin position="65"/>
        <end position="84"/>
    </location>
</feature>
<accession>A0A1I8B3W3</accession>
<evidence type="ECO:0000256" key="4">
    <source>
        <dbReference type="ARBA" id="ARBA00023136"/>
    </source>
</evidence>
<dbReference type="PANTHER" id="PTHR23360">
    <property type="entry name" value="G-PROTEIN COUPLED RECEPTORS FAMILY 1 PROFILE DOMAIN-CONTAINING PROTEIN-RELATED"/>
    <property type="match status" value="1"/>
</dbReference>
<evidence type="ECO:0000259" key="6">
    <source>
        <dbReference type="PROSITE" id="PS50262"/>
    </source>
</evidence>
<evidence type="ECO:0000256" key="1">
    <source>
        <dbReference type="ARBA" id="ARBA00004370"/>
    </source>
</evidence>
<sequence>MNSSPSICYKAFAGVESKIIYPIFIPALILFILSIIGIPLNASFCYITIKYRSKYSTLKSKTSKLLFINCIGEILSQKGTFYFFYISATGINFVPFNEAFKWQFLPLFGGCVAFSILMSISLDRLFAVSFPIFYQNIKTTKHMTAHIILLSTITSLVCALMFEKYNETLNVCGLPPEMIMIMTNPLIYIIQTFILSVTIISYICVAILVKIKTDLTNEKMKKFNRSIFLIVLFNVSSYILGSIIFNIVNNFQEITPTLEWYSVILGTIYVNIGIVGIAPIVYINSSDYRKAYHEEFRKLLKLIKRNNQVNVPINNIVVMKGPQIRQNRV</sequence>
<feature type="transmembrane region" description="Helical" evidence="5">
    <location>
        <begin position="143"/>
        <end position="162"/>
    </location>
</feature>
<keyword evidence="2 5" id="KW-0812">Transmembrane</keyword>
<feature type="transmembrane region" description="Helical" evidence="5">
    <location>
        <begin position="20"/>
        <end position="44"/>
    </location>
</feature>
<dbReference type="GO" id="GO:0016020">
    <property type="term" value="C:membrane"/>
    <property type="evidence" value="ECO:0007669"/>
    <property type="project" value="UniProtKB-SubCell"/>
</dbReference>
<evidence type="ECO:0000256" key="2">
    <source>
        <dbReference type="ARBA" id="ARBA00022692"/>
    </source>
</evidence>
<feature type="transmembrane region" description="Helical" evidence="5">
    <location>
        <begin position="228"/>
        <end position="248"/>
    </location>
</feature>
<dbReference type="InterPro" id="IPR000276">
    <property type="entry name" value="GPCR_Rhodpsn"/>
</dbReference>
<dbReference type="Proteomes" id="UP000095281">
    <property type="component" value="Unplaced"/>
</dbReference>
<keyword evidence="4 5" id="KW-0472">Membrane</keyword>
<evidence type="ECO:0000313" key="7">
    <source>
        <dbReference type="Proteomes" id="UP000095281"/>
    </source>
</evidence>
<dbReference type="Gene3D" id="1.20.1070.10">
    <property type="entry name" value="Rhodopsin 7-helix transmembrane proteins"/>
    <property type="match status" value="1"/>
</dbReference>
<evidence type="ECO:0000256" key="5">
    <source>
        <dbReference type="SAM" id="Phobius"/>
    </source>
</evidence>
<dbReference type="Pfam" id="PF10320">
    <property type="entry name" value="7TM_GPCR_Srsx"/>
    <property type="match status" value="1"/>
</dbReference>
<organism evidence="7 8">
    <name type="scientific">Meloidogyne hapla</name>
    <name type="common">Root-knot nematode worm</name>
    <dbReference type="NCBI Taxonomy" id="6305"/>
    <lineage>
        <taxon>Eukaryota</taxon>
        <taxon>Metazoa</taxon>
        <taxon>Ecdysozoa</taxon>
        <taxon>Nematoda</taxon>
        <taxon>Chromadorea</taxon>
        <taxon>Rhabditida</taxon>
        <taxon>Tylenchina</taxon>
        <taxon>Tylenchomorpha</taxon>
        <taxon>Tylenchoidea</taxon>
        <taxon>Meloidogynidae</taxon>
        <taxon>Meloidogyninae</taxon>
        <taxon>Meloidogyne</taxon>
    </lineage>
</organism>
<dbReference type="InterPro" id="IPR017452">
    <property type="entry name" value="GPCR_Rhodpsn_7TM"/>
</dbReference>
<feature type="transmembrane region" description="Helical" evidence="5">
    <location>
        <begin position="260"/>
        <end position="283"/>
    </location>
</feature>
<dbReference type="SMART" id="SM01381">
    <property type="entry name" value="7TM_GPCR_Srsx"/>
    <property type="match status" value="1"/>
</dbReference>
<keyword evidence="7" id="KW-1185">Reference proteome</keyword>
<dbReference type="SUPFAM" id="SSF81321">
    <property type="entry name" value="Family A G protein-coupled receptor-like"/>
    <property type="match status" value="1"/>
</dbReference>
<feature type="transmembrane region" description="Helical" evidence="5">
    <location>
        <begin position="186"/>
        <end position="208"/>
    </location>
</feature>
<dbReference type="InterPro" id="IPR019424">
    <property type="entry name" value="7TM_GPCR_Srsx"/>
</dbReference>
<protein>
    <submittedName>
        <fullName evidence="8">G_PROTEIN_RECEP_F1_2 domain-containing protein</fullName>
    </submittedName>
</protein>
<dbReference type="PROSITE" id="PS50262">
    <property type="entry name" value="G_PROTEIN_RECEP_F1_2"/>
    <property type="match status" value="1"/>
</dbReference>
<evidence type="ECO:0000256" key="3">
    <source>
        <dbReference type="ARBA" id="ARBA00022989"/>
    </source>
</evidence>
<evidence type="ECO:0000313" key="8">
    <source>
        <dbReference type="WBParaSite" id="MhA1_Contig13.frz3.fgene1"/>
    </source>
</evidence>
<proteinExistence type="predicted"/>
<dbReference type="AlphaFoldDB" id="A0A1I8B3W3"/>
<name>A0A1I8B3W3_MELHA</name>
<comment type="subcellular location">
    <subcellularLocation>
        <location evidence="1">Membrane</location>
    </subcellularLocation>
</comment>
<feature type="domain" description="G-protein coupled receptors family 1 profile" evidence="6">
    <location>
        <begin position="116"/>
        <end position="282"/>
    </location>
</feature>
<dbReference type="WBParaSite" id="MhA1_Contig13.frz3.fgene1">
    <property type="protein sequence ID" value="MhA1_Contig13.frz3.fgene1"/>
    <property type="gene ID" value="MhA1_Contig13.frz3.fgene1"/>
</dbReference>
<dbReference type="GO" id="GO:0004930">
    <property type="term" value="F:G protein-coupled receptor activity"/>
    <property type="evidence" value="ECO:0007669"/>
    <property type="project" value="InterPro"/>
</dbReference>